<dbReference type="InterPro" id="IPR036291">
    <property type="entry name" value="NAD(P)-bd_dom_sf"/>
</dbReference>
<dbReference type="InterPro" id="IPR053790">
    <property type="entry name" value="P5CR-like_CS"/>
</dbReference>
<reference evidence="9" key="1">
    <citation type="submission" date="2015-09" db="EMBL/GenBank/DDBJ databases">
        <authorList>
            <person name="Fill T.P."/>
            <person name="Baretta J.F."/>
            <person name="de Almeida L.G."/>
            <person name="Rocha M."/>
            <person name="de Souza D.H."/>
            <person name="Malavazi I."/>
            <person name="Cerdeira L.T."/>
            <person name="Hong H."/>
            <person name="Samborskyy M."/>
            <person name="de Vasconcelos A.T."/>
            <person name="Leadlay P."/>
            <person name="Rodrigues-Filho E."/>
        </authorList>
    </citation>
    <scope>NUCLEOTIDE SEQUENCE [LARGE SCALE GENOMIC DNA]</scope>
    <source>
        <strain evidence="9">LaBioMMi 136</strain>
    </source>
</reference>
<dbReference type="InterPro" id="IPR028939">
    <property type="entry name" value="P5C_Rdtase_cat_N"/>
</dbReference>
<dbReference type="Gene3D" id="1.10.3730.10">
    <property type="entry name" value="ProC C-terminal domain-like"/>
    <property type="match status" value="1"/>
</dbReference>
<accession>A0A1S9RE25</accession>
<dbReference type="SUPFAM" id="SSF48179">
    <property type="entry name" value="6-phosphogluconate dehydrogenase C-terminal domain-like"/>
    <property type="match status" value="1"/>
</dbReference>
<keyword evidence="2 4" id="KW-0521">NADP</keyword>
<dbReference type="InterPro" id="IPR029036">
    <property type="entry name" value="P5CR_dimer"/>
</dbReference>
<feature type="binding site" evidence="4">
    <location>
        <begin position="14"/>
        <end position="19"/>
    </location>
    <ligand>
        <name>NADP(+)</name>
        <dbReference type="ChEBI" id="CHEBI:58349"/>
    </ligand>
</feature>
<dbReference type="Pfam" id="PF03807">
    <property type="entry name" value="F420_oxidored"/>
    <property type="match status" value="1"/>
</dbReference>
<keyword evidence="3" id="KW-0560">Oxidoreductase</keyword>
<name>A0A1S9RE25_PENBI</name>
<evidence type="ECO:0000256" key="2">
    <source>
        <dbReference type="ARBA" id="ARBA00022857"/>
    </source>
</evidence>
<dbReference type="PIRSF" id="PIRSF000193">
    <property type="entry name" value="Pyrrol-5-carb_rd"/>
    <property type="match status" value="1"/>
</dbReference>
<protein>
    <recommendedName>
        <fullName evidence="10">Pyrroline-5-carboxylate reductase</fullName>
    </recommendedName>
</protein>
<gene>
    <name evidence="8" type="ORF">PEBR_35051</name>
</gene>
<comment type="similarity">
    <text evidence="1">Belongs to the pyrroline-5-carboxylate reductase family.</text>
</comment>
<dbReference type="SUPFAM" id="SSF51735">
    <property type="entry name" value="NAD(P)-binding Rossmann-fold domains"/>
    <property type="match status" value="1"/>
</dbReference>
<dbReference type="PANTHER" id="PTHR11645:SF0">
    <property type="entry name" value="PYRROLINE-5-CARBOXYLATE REDUCTASE 3"/>
    <property type="match status" value="1"/>
</dbReference>
<feature type="binding site" evidence="4">
    <location>
        <position position="78"/>
    </location>
    <ligand>
        <name>NADPH</name>
        <dbReference type="ChEBI" id="CHEBI:57783"/>
    </ligand>
</feature>
<dbReference type="InterPro" id="IPR008927">
    <property type="entry name" value="6-PGluconate_DH-like_C_sf"/>
</dbReference>
<dbReference type="HAMAP" id="MF_01925">
    <property type="entry name" value="P5C_reductase"/>
    <property type="match status" value="1"/>
</dbReference>
<dbReference type="GO" id="GO:0004735">
    <property type="term" value="F:pyrroline-5-carboxylate reductase activity"/>
    <property type="evidence" value="ECO:0007669"/>
    <property type="project" value="InterPro"/>
</dbReference>
<evidence type="ECO:0000313" key="8">
    <source>
        <dbReference type="EMBL" id="OOQ83308.1"/>
    </source>
</evidence>
<dbReference type="Pfam" id="PF14748">
    <property type="entry name" value="P5CR_dimer"/>
    <property type="match status" value="1"/>
</dbReference>
<dbReference type="Gene3D" id="3.40.50.720">
    <property type="entry name" value="NAD(P)-binding Rossmann-like Domain"/>
    <property type="match status" value="1"/>
</dbReference>
<dbReference type="Proteomes" id="UP000190744">
    <property type="component" value="Unassembled WGS sequence"/>
</dbReference>
<feature type="domain" description="Pyrroline-5-carboxylate reductase catalytic N-terminal" evidence="6">
    <location>
        <begin position="10"/>
        <end position="119"/>
    </location>
</feature>
<dbReference type="EMBL" id="LJBN01000199">
    <property type="protein sequence ID" value="OOQ83308.1"/>
    <property type="molecule type" value="Genomic_DNA"/>
</dbReference>
<feature type="region of interest" description="Disordered" evidence="5">
    <location>
        <begin position="293"/>
        <end position="312"/>
    </location>
</feature>
<feature type="domain" description="Pyrroline-5-carboxylate reductase dimerisation" evidence="7">
    <location>
        <begin position="191"/>
        <end position="289"/>
    </location>
</feature>
<evidence type="ECO:0000259" key="7">
    <source>
        <dbReference type="Pfam" id="PF14748"/>
    </source>
</evidence>
<sequence length="312" mass="32727">MAEHTDNGGKIAILGCGKLGIAILQGLAKSYSKSSHNLDHVVVTAKTSAGAKRIQKSINGFATTQESLRVEIHTGDENSLAVQDAVVVILGCKPNALSEILTPKVVRAIEQNEKRTILVNLAGGVTLADLARVYRSVRGDQEHRAFIVRAIPNIAASVRQSATVLSSWTEDGREAVQRVFDLIGHTEWVAEEQMFAASALGASSLAFHAIILRAVAGSLSEMSSADALRLCARAMLGTAALVLAGESLDAIIDKVATRGGSTEAGLHILKTHGVEDSFLAAIRATTQATGTMGKTVSRLSDQPGGANVRCAE</sequence>
<comment type="caution">
    <text evidence="8">The sequence shown here is derived from an EMBL/GenBank/DDBJ whole genome shotgun (WGS) entry which is preliminary data.</text>
</comment>
<dbReference type="GO" id="GO:0055129">
    <property type="term" value="P:L-proline biosynthetic process"/>
    <property type="evidence" value="ECO:0007669"/>
    <property type="project" value="TreeGrafter"/>
</dbReference>
<evidence type="ECO:0000256" key="4">
    <source>
        <dbReference type="PIRSR" id="PIRSR000193-1"/>
    </source>
</evidence>
<evidence type="ECO:0000256" key="5">
    <source>
        <dbReference type="SAM" id="MobiDB-lite"/>
    </source>
</evidence>
<organism evidence="8 9">
    <name type="scientific">Penicillium brasilianum</name>
    <dbReference type="NCBI Taxonomy" id="104259"/>
    <lineage>
        <taxon>Eukaryota</taxon>
        <taxon>Fungi</taxon>
        <taxon>Dikarya</taxon>
        <taxon>Ascomycota</taxon>
        <taxon>Pezizomycotina</taxon>
        <taxon>Eurotiomycetes</taxon>
        <taxon>Eurotiomycetidae</taxon>
        <taxon>Eurotiales</taxon>
        <taxon>Aspergillaceae</taxon>
        <taxon>Penicillium</taxon>
    </lineage>
</organism>
<evidence type="ECO:0000313" key="9">
    <source>
        <dbReference type="Proteomes" id="UP000190744"/>
    </source>
</evidence>
<evidence type="ECO:0000256" key="3">
    <source>
        <dbReference type="ARBA" id="ARBA00023002"/>
    </source>
</evidence>
<dbReference type="PROSITE" id="PS00521">
    <property type="entry name" value="P5CR"/>
    <property type="match status" value="1"/>
</dbReference>
<dbReference type="InterPro" id="IPR000304">
    <property type="entry name" value="Pyrroline-COOH_reductase"/>
</dbReference>
<dbReference type="AlphaFoldDB" id="A0A1S9RE25"/>
<dbReference type="PANTHER" id="PTHR11645">
    <property type="entry name" value="PYRROLINE-5-CARBOXYLATE REDUCTASE"/>
    <property type="match status" value="1"/>
</dbReference>
<proteinExistence type="inferred from homology"/>
<evidence type="ECO:0008006" key="10">
    <source>
        <dbReference type="Google" id="ProtNLM"/>
    </source>
</evidence>
<evidence type="ECO:0000259" key="6">
    <source>
        <dbReference type="Pfam" id="PF03807"/>
    </source>
</evidence>
<evidence type="ECO:0000256" key="1">
    <source>
        <dbReference type="ARBA" id="ARBA00005525"/>
    </source>
</evidence>